<comment type="caution">
    <text evidence="2">The sequence shown here is derived from an EMBL/GenBank/DDBJ whole genome shotgun (WGS) entry which is preliminary data.</text>
</comment>
<reference evidence="2 3" key="1">
    <citation type="submission" date="2024-09" db="EMBL/GenBank/DDBJ databases">
        <title>Rethinking Asexuality: The Enigmatic Case of Functional Sexual Genes in Lepraria (Stereocaulaceae).</title>
        <authorList>
            <person name="Doellman M."/>
            <person name="Sun Y."/>
            <person name="Barcenas-Pena A."/>
            <person name="Lumbsch H.T."/>
            <person name="Grewe F."/>
        </authorList>
    </citation>
    <scope>NUCLEOTIDE SEQUENCE [LARGE SCALE GENOMIC DNA]</scope>
    <source>
        <strain evidence="2 3">Grewe 0041</strain>
    </source>
</reference>
<evidence type="ECO:0000313" key="2">
    <source>
        <dbReference type="EMBL" id="KAL2057269.1"/>
    </source>
</evidence>
<proteinExistence type="predicted"/>
<dbReference type="EMBL" id="JBHFEH010000005">
    <property type="protein sequence ID" value="KAL2057269.1"/>
    <property type="molecule type" value="Genomic_DNA"/>
</dbReference>
<evidence type="ECO:0000256" key="1">
    <source>
        <dbReference type="SAM" id="MobiDB-lite"/>
    </source>
</evidence>
<organism evidence="2 3">
    <name type="scientific">Lepraria finkii</name>
    <dbReference type="NCBI Taxonomy" id="1340010"/>
    <lineage>
        <taxon>Eukaryota</taxon>
        <taxon>Fungi</taxon>
        <taxon>Dikarya</taxon>
        <taxon>Ascomycota</taxon>
        <taxon>Pezizomycotina</taxon>
        <taxon>Lecanoromycetes</taxon>
        <taxon>OSLEUM clade</taxon>
        <taxon>Lecanoromycetidae</taxon>
        <taxon>Lecanorales</taxon>
        <taxon>Lecanorineae</taxon>
        <taxon>Stereocaulaceae</taxon>
        <taxon>Lepraria</taxon>
    </lineage>
</organism>
<evidence type="ECO:0000313" key="3">
    <source>
        <dbReference type="Proteomes" id="UP001590951"/>
    </source>
</evidence>
<protein>
    <recommendedName>
        <fullName evidence="4">Conidiation-specific protein 10</fullName>
    </recommendedName>
</protein>
<evidence type="ECO:0008006" key="4">
    <source>
        <dbReference type="Google" id="ProtNLM"/>
    </source>
</evidence>
<gene>
    <name evidence="2" type="ORF">ABVK25_002322</name>
</gene>
<name>A0ABR4BHI9_9LECA</name>
<feature type="region of interest" description="Disordered" evidence="1">
    <location>
        <begin position="1"/>
        <end position="70"/>
    </location>
</feature>
<dbReference type="Proteomes" id="UP001590951">
    <property type="component" value="Unassembled WGS sequence"/>
</dbReference>
<sequence length="95" mass="10104">MSSAGNRGMISGNAGSSNWNFGKRVSGDARSNTGSTAERRRSSGASAQKFANLHNQKRNSQDASATARRASFAEMNKAPGFFGGMWQNWTKGTGK</sequence>
<accession>A0ABR4BHI9</accession>
<keyword evidence="3" id="KW-1185">Reference proteome</keyword>